<comment type="caution">
    <text evidence="3">The sequence shown here is derived from an EMBL/GenBank/DDBJ whole genome shotgun (WGS) entry which is preliminary data.</text>
</comment>
<keyword evidence="4" id="KW-1185">Reference proteome</keyword>
<dbReference type="Proteomes" id="UP000253664">
    <property type="component" value="Unassembled WGS sequence"/>
</dbReference>
<evidence type="ECO:0000313" key="3">
    <source>
        <dbReference type="EMBL" id="RCI09207.1"/>
    </source>
</evidence>
<proteinExistence type="predicted"/>
<feature type="transmembrane region" description="Helical" evidence="2">
    <location>
        <begin position="93"/>
        <end position="115"/>
    </location>
</feature>
<evidence type="ECO:0000256" key="1">
    <source>
        <dbReference type="SAM" id="MobiDB-lite"/>
    </source>
</evidence>
<evidence type="ECO:0000313" key="4">
    <source>
        <dbReference type="Proteomes" id="UP000253664"/>
    </source>
</evidence>
<feature type="non-terminal residue" evidence="3">
    <location>
        <position position="306"/>
    </location>
</feature>
<feature type="region of interest" description="Disordered" evidence="1">
    <location>
        <begin position="1"/>
        <end position="31"/>
    </location>
</feature>
<reference evidence="3 4" key="1">
    <citation type="journal article" date="2015" name="BMC Genomics">
        <title>Insights from the genome of Ophiocordyceps polyrhachis-furcata to pathogenicity and host specificity in insect fungi.</title>
        <authorList>
            <person name="Wichadakul D."/>
            <person name="Kobmoo N."/>
            <person name="Ingsriswang S."/>
            <person name="Tangphatsornruang S."/>
            <person name="Chantasingh D."/>
            <person name="Luangsa-ard J.J."/>
            <person name="Eurwilaichitr L."/>
        </authorList>
    </citation>
    <scope>NUCLEOTIDE SEQUENCE [LARGE SCALE GENOMIC DNA]</scope>
    <source>
        <strain evidence="3 4">BCC 54312</strain>
    </source>
</reference>
<feature type="region of interest" description="Disordered" evidence="1">
    <location>
        <begin position="54"/>
        <end position="83"/>
    </location>
</feature>
<sequence length="306" mass="33283">MMRRTFASDSAHACQRASPSPPPGCEMRQIECTSSSSSSTFSLSRSLIVVGRESRVSSNRNTSNMGHAHHHGKHGRHRSDMGGDGGMAVPQPLLWVLVPLLAVFAAGCLFFLLWTRRQRRRRRRRRRLGNERQTTRSWPESRGGVVVPRRNRSVAGRSGVWGVRRAGDEREEGLDERGEAPPPYEAKSPSPTVRPPDITTNAAAAAAYPSTSSSDRSTAVTAGGIMATAPSASRGNSLPTGPGMIDRFHGSHIQYEANRALHGMHHGIMLPPDECARITHLALGLQPLAGRWMETPCVGCYPTSLI</sequence>
<dbReference type="EMBL" id="LKCN02000016">
    <property type="protein sequence ID" value="RCI09207.1"/>
    <property type="molecule type" value="Genomic_DNA"/>
</dbReference>
<dbReference type="AlphaFoldDB" id="A0A367L458"/>
<keyword evidence="2" id="KW-1133">Transmembrane helix</keyword>
<protein>
    <submittedName>
        <fullName evidence="3">Uncharacterized protein</fullName>
    </submittedName>
</protein>
<feature type="region of interest" description="Disordered" evidence="1">
    <location>
        <begin position="160"/>
        <end position="197"/>
    </location>
</feature>
<evidence type="ECO:0000256" key="2">
    <source>
        <dbReference type="SAM" id="Phobius"/>
    </source>
</evidence>
<gene>
    <name evidence="3" type="ORF">L249_1523</name>
</gene>
<organism evidence="3 4">
    <name type="scientific">Ophiocordyceps polyrhachis-furcata BCC 54312</name>
    <dbReference type="NCBI Taxonomy" id="1330021"/>
    <lineage>
        <taxon>Eukaryota</taxon>
        <taxon>Fungi</taxon>
        <taxon>Dikarya</taxon>
        <taxon>Ascomycota</taxon>
        <taxon>Pezizomycotina</taxon>
        <taxon>Sordariomycetes</taxon>
        <taxon>Hypocreomycetidae</taxon>
        <taxon>Hypocreales</taxon>
        <taxon>Ophiocordycipitaceae</taxon>
        <taxon>Ophiocordyceps</taxon>
    </lineage>
</organism>
<accession>A0A367L458</accession>
<feature type="region of interest" description="Disordered" evidence="1">
    <location>
        <begin position="121"/>
        <end position="144"/>
    </location>
</feature>
<feature type="compositionally biased region" description="Polar residues" evidence="1">
    <location>
        <begin position="56"/>
        <end position="65"/>
    </location>
</feature>
<dbReference type="OrthoDB" id="10602148at2759"/>
<feature type="compositionally biased region" description="Basic residues" evidence="1">
    <location>
        <begin position="67"/>
        <end position="77"/>
    </location>
</feature>
<keyword evidence="2" id="KW-0812">Transmembrane</keyword>
<keyword evidence="2" id="KW-0472">Membrane</keyword>
<name>A0A367L458_9HYPO</name>